<evidence type="ECO:0000313" key="2">
    <source>
        <dbReference type="Proteomes" id="UP001597216"/>
    </source>
</evidence>
<sequence>MTVSGATVELDFEFNAFAFDALEGERGSLVFNDCARWRLGPTNDEGWYRGKCRYSDLAPRWGEFFEIVGDDPDRDLPSDWAVLSPTTQVHRHFLFYLRDDTFECLALDWRLDRPSKD</sequence>
<comment type="caution">
    <text evidence="1">The sequence shown here is derived from an EMBL/GenBank/DDBJ whole genome shotgun (WGS) entry which is preliminary data.</text>
</comment>
<dbReference type="RefSeq" id="WP_377352305.1">
    <property type="nucleotide sequence ID" value="NZ_JBHTLQ010000004.1"/>
</dbReference>
<protein>
    <submittedName>
        <fullName evidence="1">Uncharacterized protein</fullName>
    </submittedName>
</protein>
<accession>A0ABW3SZP4</accession>
<dbReference type="EMBL" id="JBHTLQ010000004">
    <property type="protein sequence ID" value="MFD1189447.1"/>
    <property type="molecule type" value="Genomic_DNA"/>
</dbReference>
<gene>
    <name evidence="1" type="ORF">ACFQ27_02555</name>
</gene>
<keyword evidence="2" id="KW-1185">Reference proteome</keyword>
<organism evidence="1 2">
    <name type="scientific">Phenylobacterium conjunctum</name>
    <dbReference type="NCBI Taxonomy" id="1298959"/>
    <lineage>
        <taxon>Bacteria</taxon>
        <taxon>Pseudomonadati</taxon>
        <taxon>Pseudomonadota</taxon>
        <taxon>Alphaproteobacteria</taxon>
        <taxon>Caulobacterales</taxon>
        <taxon>Caulobacteraceae</taxon>
        <taxon>Phenylobacterium</taxon>
    </lineage>
</organism>
<dbReference type="Proteomes" id="UP001597216">
    <property type="component" value="Unassembled WGS sequence"/>
</dbReference>
<proteinExistence type="predicted"/>
<evidence type="ECO:0000313" key="1">
    <source>
        <dbReference type="EMBL" id="MFD1189447.1"/>
    </source>
</evidence>
<name>A0ABW3SZP4_9CAUL</name>
<reference evidence="2" key="1">
    <citation type="journal article" date="2019" name="Int. J. Syst. Evol. Microbiol.">
        <title>The Global Catalogue of Microorganisms (GCM) 10K type strain sequencing project: providing services to taxonomists for standard genome sequencing and annotation.</title>
        <authorList>
            <consortium name="The Broad Institute Genomics Platform"/>
            <consortium name="The Broad Institute Genome Sequencing Center for Infectious Disease"/>
            <person name="Wu L."/>
            <person name="Ma J."/>
        </authorList>
    </citation>
    <scope>NUCLEOTIDE SEQUENCE [LARGE SCALE GENOMIC DNA]</scope>
    <source>
        <strain evidence="2">CCUG 55074</strain>
    </source>
</reference>